<name>A0ABW7AL94_9ACTN</name>
<dbReference type="SUPFAM" id="SSF52540">
    <property type="entry name" value="P-loop containing nucleoside triphosphate hydrolases"/>
    <property type="match status" value="1"/>
</dbReference>
<dbReference type="InterPro" id="IPR050319">
    <property type="entry name" value="ABC_transp_ATP-bind"/>
</dbReference>
<keyword evidence="2" id="KW-0813">Transport</keyword>
<dbReference type="InterPro" id="IPR013563">
    <property type="entry name" value="Oligopep_ABC_C"/>
</dbReference>
<dbReference type="RefSeq" id="WP_393172314.1">
    <property type="nucleotide sequence ID" value="NZ_JBICRM010000025.1"/>
</dbReference>
<organism evidence="6 7">
    <name type="scientific">Nonomuraea marmarensis</name>
    <dbReference type="NCBI Taxonomy" id="3351344"/>
    <lineage>
        <taxon>Bacteria</taxon>
        <taxon>Bacillati</taxon>
        <taxon>Actinomycetota</taxon>
        <taxon>Actinomycetes</taxon>
        <taxon>Streptosporangiales</taxon>
        <taxon>Streptosporangiaceae</taxon>
        <taxon>Nonomuraea</taxon>
    </lineage>
</organism>
<dbReference type="Gene3D" id="3.40.50.300">
    <property type="entry name" value="P-loop containing nucleotide triphosphate hydrolases"/>
    <property type="match status" value="1"/>
</dbReference>
<dbReference type="PROSITE" id="PS00211">
    <property type="entry name" value="ABC_TRANSPORTER_1"/>
    <property type="match status" value="1"/>
</dbReference>
<dbReference type="InterPro" id="IPR003593">
    <property type="entry name" value="AAA+_ATPase"/>
</dbReference>
<dbReference type="InterPro" id="IPR027417">
    <property type="entry name" value="P-loop_NTPase"/>
</dbReference>
<evidence type="ECO:0000256" key="2">
    <source>
        <dbReference type="ARBA" id="ARBA00022448"/>
    </source>
</evidence>
<evidence type="ECO:0000256" key="3">
    <source>
        <dbReference type="ARBA" id="ARBA00022741"/>
    </source>
</evidence>
<dbReference type="Pfam" id="PF00005">
    <property type="entry name" value="ABC_tran"/>
    <property type="match status" value="1"/>
</dbReference>
<protein>
    <submittedName>
        <fullName evidence="6">ABC transporter ATP-binding protein</fullName>
    </submittedName>
</protein>
<evidence type="ECO:0000256" key="4">
    <source>
        <dbReference type="ARBA" id="ARBA00022840"/>
    </source>
</evidence>
<dbReference type="PANTHER" id="PTHR43776">
    <property type="entry name" value="TRANSPORT ATP-BINDING PROTEIN"/>
    <property type="match status" value="1"/>
</dbReference>
<accession>A0ABW7AL94</accession>
<dbReference type="NCBIfam" id="TIGR01727">
    <property type="entry name" value="oligo_HPY"/>
    <property type="match status" value="1"/>
</dbReference>
<gene>
    <name evidence="6" type="ORF">ACFLIM_33325</name>
</gene>
<dbReference type="PROSITE" id="PS50893">
    <property type="entry name" value="ABC_TRANSPORTER_2"/>
    <property type="match status" value="1"/>
</dbReference>
<dbReference type="SMART" id="SM00382">
    <property type="entry name" value="AAA"/>
    <property type="match status" value="1"/>
</dbReference>
<dbReference type="InterPro" id="IPR003439">
    <property type="entry name" value="ABC_transporter-like_ATP-bd"/>
</dbReference>
<dbReference type="PANTHER" id="PTHR43776:SF7">
    <property type="entry name" value="D,D-DIPEPTIDE TRANSPORT ATP-BINDING PROTEIN DDPF-RELATED"/>
    <property type="match status" value="1"/>
</dbReference>
<comment type="similarity">
    <text evidence="1">Belongs to the ABC transporter superfamily.</text>
</comment>
<sequence>MTEVLLRATDVVKHFPLRHGGRGGPVVHAVDGVSLEVTAGQTLGLVGESGCGKSTLGRCLVRLTDLTAGKVEFDGNDITRLSRRRLRPVRREIQLVFQDPYASLNPRRRAGDIVAEPLHVHGFGSGSAIRRRIEELFDVVGLSSAYVDRYPHEFSGGQRQRIGIARALAMNPRLIVADEPVSALDVSIQAQVLNLFADLQERYGLTYVFIAHDLGVVRHVADRIAVMYLGEIVEIADAEAVYAGPAHPYSEALLSAVPEIDDGTTPNRQRIVLSGDVPSPIDKPSGCPFHPRCPYARQRCRDERPALREVAPGRHASCHFPLAKEPPAAAPAN</sequence>
<feature type="domain" description="ABC transporter" evidence="5">
    <location>
        <begin position="6"/>
        <end position="254"/>
    </location>
</feature>
<proteinExistence type="inferred from homology"/>
<keyword evidence="3" id="KW-0547">Nucleotide-binding</keyword>
<comment type="caution">
    <text evidence="6">The sequence shown here is derived from an EMBL/GenBank/DDBJ whole genome shotgun (WGS) entry which is preliminary data.</text>
</comment>
<dbReference type="EMBL" id="JBICRM010000025">
    <property type="protein sequence ID" value="MFG1708102.1"/>
    <property type="molecule type" value="Genomic_DNA"/>
</dbReference>
<dbReference type="Proteomes" id="UP001603978">
    <property type="component" value="Unassembled WGS sequence"/>
</dbReference>
<reference evidence="6 7" key="1">
    <citation type="submission" date="2024-10" db="EMBL/GenBank/DDBJ databases">
        <authorList>
            <person name="Topkara A.R."/>
            <person name="Saygin H."/>
        </authorList>
    </citation>
    <scope>NUCLEOTIDE SEQUENCE [LARGE SCALE GENOMIC DNA]</scope>
    <source>
        <strain evidence="6 7">M3C6</strain>
    </source>
</reference>
<evidence type="ECO:0000256" key="1">
    <source>
        <dbReference type="ARBA" id="ARBA00005417"/>
    </source>
</evidence>
<dbReference type="CDD" id="cd03257">
    <property type="entry name" value="ABC_NikE_OppD_transporters"/>
    <property type="match status" value="1"/>
</dbReference>
<dbReference type="GO" id="GO:0005524">
    <property type="term" value="F:ATP binding"/>
    <property type="evidence" value="ECO:0007669"/>
    <property type="project" value="UniProtKB-KW"/>
</dbReference>
<dbReference type="InterPro" id="IPR017871">
    <property type="entry name" value="ABC_transporter-like_CS"/>
</dbReference>
<keyword evidence="4 6" id="KW-0067">ATP-binding</keyword>
<evidence type="ECO:0000313" key="7">
    <source>
        <dbReference type="Proteomes" id="UP001603978"/>
    </source>
</evidence>
<keyword evidence="7" id="KW-1185">Reference proteome</keyword>
<evidence type="ECO:0000313" key="6">
    <source>
        <dbReference type="EMBL" id="MFG1708102.1"/>
    </source>
</evidence>
<evidence type="ECO:0000259" key="5">
    <source>
        <dbReference type="PROSITE" id="PS50893"/>
    </source>
</evidence>
<dbReference type="Pfam" id="PF08352">
    <property type="entry name" value="oligo_HPY"/>
    <property type="match status" value="1"/>
</dbReference>